<dbReference type="EMBL" id="NMUQ01000001">
    <property type="protein sequence ID" value="OXM15678.1"/>
    <property type="molecule type" value="Genomic_DNA"/>
</dbReference>
<gene>
    <name evidence="2" type="ORF">CGZ75_02805</name>
</gene>
<organism evidence="2 3">
    <name type="scientific">Paenibacillus herberti</name>
    <dbReference type="NCBI Taxonomy" id="1619309"/>
    <lineage>
        <taxon>Bacteria</taxon>
        <taxon>Bacillati</taxon>
        <taxon>Bacillota</taxon>
        <taxon>Bacilli</taxon>
        <taxon>Bacillales</taxon>
        <taxon>Paenibacillaceae</taxon>
        <taxon>Paenibacillus</taxon>
    </lineage>
</organism>
<accession>A0A229P0M4</accession>
<evidence type="ECO:0000256" key="1">
    <source>
        <dbReference type="SAM" id="MobiDB-lite"/>
    </source>
</evidence>
<keyword evidence="3" id="KW-1185">Reference proteome</keyword>
<dbReference type="AlphaFoldDB" id="A0A229P0M4"/>
<reference evidence="2 3" key="1">
    <citation type="submission" date="2017-07" db="EMBL/GenBank/DDBJ databases">
        <title>Paenibacillus herberti R33 genome sequencing and assembly.</title>
        <authorList>
            <person name="Su W."/>
        </authorList>
    </citation>
    <scope>NUCLEOTIDE SEQUENCE [LARGE SCALE GENOMIC DNA]</scope>
    <source>
        <strain evidence="2 3">R33</strain>
    </source>
</reference>
<protein>
    <submittedName>
        <fullName evidence="2">Uncharacterized protein</fullName>
    </submittedName>
</protein>
<feature type="region of interest" description="Disordered" evidence="1">
    <location>
        <begin position="39"/>
        <end position="63"/>
    </location>
</feature>
<evidence type="ECO:0000313" key="3">
    <source>
        <dbReference type="Proteomes" id="UP000215145"/>
    </source>
</evidence>
<sequence length="63" mass="6566">MGGVVTVKRSGPKPSVEAEAVLLEVGCLHISVLGNQGIRVPEGSEEGSARAAEFRCSHSHKLP</sequence>
<proteinExistence type="predicted"/>
<comment type="caution">
    <text evidence="2">The sequence shown here is derived from an EMBL/GenBank/DDBJ whole genome shotgun (WGS) entry which is preliminary data.</text>
</comment>
<dbReference type="Proteomes" id="UP000215145">
    <property type="component" value="Unassembled WGS sequence"/>
</dbReference>
<evidence type="ECO:0000313" key="2">
    <source>
        <dbReference type="EMBL" id="OXM15678.1"/>
    </source>
</evidence>
<name>A0A229P0M4_9BACL</name>